<accession>A0A8K1LCS5</accession>
<reference evidence="1" key="1">
    <citation type="submission" date="2019-04" db="EMBL/GenBank/DDBJ databases">
        <title>Genome assembly of Zosterops borbonicus 15179.</title>
        <authorList>
            <person name="Leroy T."/>
            <person name="Anselmetti Y."/>
            <person name="Tilak M.-K."/>
            <person name="Nabholz B."/>
        </authorList>
    </citation>
    <scope>NUCLEOTIDE SEQUENCE</scope>
    <source>
        <strain evidence="1">HGM_15179</strain>
        <tissue evidence="1">Muscle</tissue>
    </source>
</reference>
<dbReference type="Proteomes" id="UP000796761">
    <property type="component" value="Unassembled WGS sequence"/>
</dbReference>
<organism evidence="1 2">
    <name type="scientific">Zosterops borbonicus</name>
    <dbReference type="NCBI Taxonomy" id="364589"/>
    <lineage>
        <taxon>Eukaryota</taxon>
        <taxon>Metazoa</taxon>
        <taxon>Chordata</taxon>
        <taxon>Craniata</taxon>
        <taxon>Vertebrata</taxon>
        <taxon>Euteleostomi</taxon>
        <taxon>Archelosauria</taxon>
        <taxon>Archosauria</taxon>
        <taxon>Dinosauria</taxon>
        <taxon>Saurischia</taxon>
        <taxon>Theropoda</taxon>
        <taxon>Coelurosauria</taxon>
        <taxon>Aves</taxon>
        <taxon>Neognathae</taxon>
        <taxon>Neoaves</taxon>
        <taxon>Telluraves</taxon>
        <taxon>Australaves</taxon>
        <taxon>Passeriformes</taxon>
        <taxon>Sylvioidea</taxon>
        <taxon>Zosteropidae</taxon>
        <taxon>Zosterops</taxon>
    </lineage>
</organism>
<proteinExistence type="predicted"/>
<sequence length="84" mass="8859">MATNSKIVATKSKIMATKSKAVATKSKAVATDLNPPPGRADQLSQSFVALGLSPDRDLRICGKLWSGSSTPLEVAGKWNIYGIL</sequence>
<evidence type="ECO:0000313" key="2">
    <source>
        <dbReference type="Proteomes" id="UP000796761"/>
    </source>
</evidence>
<name>A0A8K1LCS5_9PASS</name>
<keyword evidence="2" id="KW-1185">Reference proteome</keyword>
<dbReference type="EMBL" id="SWJQ01001144">
    <property type="protein sequence ID" value="TRZ09155.1"/>
    <property type="molecule type" value="Genomic_DNA"/>
</dbReference>
<evidence type="ECO:0000313" key="1">
    <source>
        <dbReference type="EMBL" id="TRZ09155.1"/>
    </source>
</evidence>
<gene>
    <name evidence="1" type="ORF">HGM15179_017950</name>
</gene>
<comment type="caution">
    <text evidence="1">The sequence shown here is derived from an EMBL/GenBank/DDBJ whole genome shotgun (WGS) entry which is preliminary data.</text>
</comment>
<dbReference type="AlphaFoldDB" id="A0A8K1LCS5"/>
<protein>
    <submittedName>
        <fullName evidence="1">Uncharacterized protein</fullName>
    </submittedName>
</protein>